<dbReference type="EC" id="1.1.1.1" evidence="3"/>
<dbReference type="SMART" id="SM00829">
    <property type="entry name" value="PKS_ER"/>
    <property type="match status" value="1"/>
</dbReference>
<dbReference type="OrthoDB" id="5484143at2"/>
<evidence type="ECO:0000256" key="7">
    <source>
        <dbReference type="RuleBase" id="RU361277"/>
    </source>
</evidence>
<reference evidence="9 10" key="1">
    <citation type="submission" date="2014-03" db="EMBL/GenBank/DDBJ databases">
        <title>The genomes of two eusocial bee gut symbionts.</title>
        <authorList>
            <person name="Kwong W.K."/>
            <person name="Engel P."/>
            <person name="Koch H."/>
            <person name="Moran N.A."/>
        </authorList>
    </citation>
    <scope>NUCLEOTIDE SEQUENCE [LARGE SCALE GENOMIC DNA]</scope>
    <source>
        <strain evidence="10">wkB29</strain>
    </source>
</reference>
<dbReference type="InterPro" id="IPR013154">
    <property type="entry name" value="ADH-like_N"/>
</dbReference>
<dbReference type="GO" id="GO:0008270">
    <property type="term" value="F:zinc ion binding"/>
    <property type="evidence" value="ECO:0007669"/>
    <property type="project" value="InterPro"/>
</dbReference>
<evidence type="ECO:0000256" key="1">
    <source>
        <dbReference type="ARBA" id="ARBA00001947"/>
    </source>
</evidence>
<proteinExistence type="inferred from homology"/>
<dbReference type="InterPro" id="IPR002328">
    <property type="entry name" value="ADH_Zn_CS"/>
</dbReference>
<dbReference type="InterPro" id="IPR013149">
    <property type="entry name" value="ADH-like_C"/>
</dbReference>
<dbReference type="SUPFAM" id="SSF50129">
    <property type="entry name" value="GroES-like"/>
    <property type="match status" value="1"/>
</dbReference>
<dbReference type="Proteomes" id="UP000027170">
    <property type="component" value="Unassembled WGS sequence"/>
</dbReference>
<comment type="cofactor">
    <cofactor evidence="1 7">
        <name>Zn(2+)</name>
        <dbReference type="ChEBI" id="CHEBI:29105"/>
    </cofactor>
</comment>
<dbReference type="PANTHER" id="PTHR42940">
    <property type="entry name" value="ALCOHOL DEHYDROGENASE 1-RELATED"/>
    <property type="match status" value="1"/>
</dbReference>
<dbReference type="InterPro" id="IPR036291">
    <property type="entry name" value="NAD(P)-bd_dom_sf"/>
</dbReference>
<keyword evidence="6 9" id="KW-0560">Oxidoreductase</keyword>
<evidence type="ECO:0000313" key="10">
    <source>
        <dbReference type="Proteomes" id="UP000027170"/>
    </source>
</evidence>
<dbReference type="GO" id="GO:0004022">
    <property type="term" value="F:alcohol dehydrogenase (NAD+) activity"/>
    <property type="evidence" value="ECO:0007669"/>
    <property type="project" value="UniProtKB-EC"/>
</dbReference>
<gene>
    <name evidence="9" type="ORF">SALWKB29_0045</name>
</gene>
<evidence type="ECO:0000256" key="6">
    <source>
        <dbReference type="ARBA" id="ARBA00023002"/>
    </source>
</evidence>
<evidence type="ECO:0000259" key="8">
    <source>
        <dbReference type="SMART" id="SM00829"/>
    </source>
</evidence>
<dbReference type="SUPFAM" id="SSF51735">
    <property type="entry name" value="NAD(P)-binding Rossmann-fold domains"/>
    <property type="match status" value="1"/>
</dbReference>
<dbReference type="Gene3D" id="3.90.180.10">
    <property type="entry name" value="Medium-chain alcohol dehydrogenases, catalytic domain"/>
    <property type="match status" value="1"/>
</dbReference>
<evidence type="ECO:0000256" key="3">
    <source>
        <dbReference type="ARBA" id="ARBA00013190"/>
    </source>
</evidence>
<evidence type="ECO:0000313" key="9">
    <source>
        <dbReference type="EMBL" id="KDN15626.1"/>
    </source>
</evidence>
<dbReference type="AlphaFoldDB" id="A0A066TN31"/>
<dbReference type="InterPro" id="IPR020843">
    <property type="entry name" value="ER"/>
</dbReference>
<comment type="caution">
    <text evidence="9">The sequence shown here is derived from an EMBL/GenBank/DDBJ whole genome shotgun (WGS) entry which is preliminary data.</text>
</comment>
<dbReference type="CDD" id="cd05284">
    <property type="entry name" value="arabinose_DH_like"/>
    <property type="match status" value="1"/>
</dbReference>
<dbReference type="PANTHER" id="PTHR42940:SF8">
    <property type="entry name" value="VACUOLAR PROTEIN SORTING-ASSOCIATED PROTEIN 11"/>
    <property type="match status" value="1"/>
</dbReference>
<dbReference type="InterPro" id="IPR011032">
    <property type="entry name" value="GroES-like_sf"/>
</dbReference>
<keyword evidence="5 7" id="KW-0862">Zinc</keyword>
<dbReference type="PROSITE" id="PS00059">
    <property type="entry name" value="ADH_ZINC"/>
    <property type="match status" value="1"/>
</dbReference>
<dbReference type="EMBL" id="JFZV01000001">
    <property type="protein sequence ID" value="KDN15626.1"/>
    <property type="molecule type" value="Genomic_DNA"/>
</dbReference>
<dbReference type="eggNOG" id="COG1064">
    <property type="taxonomic scope" value="Bacteria"/>
</dbReference>
<name>A0A066TN31_9NEIS</name>
<evidence type="ECO:0000256" key="4">
    <source>
        <dbReference type="ARBA" id="ARBA00022723"/>
    </source>
</evidence>
<evidence type="ECO:0000256" key="2">
    <source>
        <dbReference type="ARBA" id="ARBA00008072"/>
    </source>
</evidence>
<dbReference type="Gene3D" id="3.40.50.720">
    <property type="entry name" value="NAD(P)-binding Rossmann-like Domain"/>
    <property type="match status" value="1"/>
</dbReference>
<feature type="domain" description="Enoyl reductase (ER)" evidence="8">
    <location>
        <begin position="7"/>
        <end position="342"/>
    </location>
</feature>
<accession>A0A066TN31</accession>
<protein>
    <recommendedName>
        <fullName evidence="3">alcohol dehydrogenase</fullName>
        <ecNumber evidence="3">1.1.1.1</ecNumber>
    </recommendedName>
</protein>
<dbReference type="RefSeq" id="WP_037404883.1">
    <property type="nucleotide sequence ID" value="NZ_JFZV01000001.1"/>
</dbReference>
<dbReference type="Pfam" id="PF00107">
    <property type="entry name" value="ADH_zinc_N"/>
    <property type="match status" value="1"/>
</dbReference>
<dbReference type="Pfam" id="PF08240">
    <property type="entry name" value="ADH_N"/>
    <property type="match status" value="1"/>
</dbReference>
<comment type="similarity">
    <text evidence="2 7">Belongs to the zinc-containing alcohol dehydrogenase family.</text>
</comment>
<organism evidence="9 10">
    <name type="scientific">Snodgrassella communis</name>
    <dbReference type="NCBI Taxonomy" id="2946699"/>
    <lineage>
        <taxon>Bacteria</taxon>
        <taxon>Pseudomonadati</taxon>
        <taxon>Pseudomonadota</taxon>
        <taxon>Betaproteobacteria</taxon>
        <taxon>Neisseriales</taxon>
        <taxon>Neisseriaceae</taxon>
        <taxon>Snodgrassella</taxon>
    </lineage>
</organism>
<evidence type="ECO:0000256" key="5">
    <source>
        <dbReference type="ARBA" id="ARBA00022833"/>
    </source>
</evidence>
<keyword evidence="10" id="KW-1185">Reference proteome</keyword>
<keyword evidence="4 7" id="KW-0479">Metal-binding</keyword>
<sequence length="344" mass="37060">MKAVRLHAKNDIRIDEIEKPKPKAGEILIKIGAAGVCHSDLHLIHMGIPDGAPPFTLGHENAGWIAELGEGVTDFQIGEAVMVYGPWGCGHCAPCQQSMENYCEHQSKSPILGGGLGTNGGMAEYMIVPSSRLLIPLHELQPEQVAPLSDAALTPYHAIKRSSSKITPSSFVFVIGIGGLGHMAVQILKKVYSATIIAGDIADDKLELAKKYGADYVVRTDRDTNSVVEEITHITGVKKCAVVLDFVGNNPTLVLGAQTVGLNGDWTVVGLGGGKLDWHCMNQPWGASLCTPYWGSRVELMEVLDLKRKGLIDIEYTTYPLSQALEIYDKLAKGQIKGRAVLTP</sequence>